<feature type="transmembrane region" description="Helical" evidence="1">
    <location>
        <begin position="365"/>
        <end position="386"/>
    </location>
</feature>
<feature type="transmembrane region" description="Helical" evidence="1">
    <location>
        <begin position="306"/>
        <end position="328"/>
    </location>
</feature>
<dbReference type="AlphaFoldDB" id="A0A839N0X3"/>
<keyword evidence="1" id="KW-0812">Transmembrane</keyword>
<dbReference type="Proteomes" id="UP000559182">
    <property type="component" value="Unassembled WGS sequence"/>
</dbReference>
<feature type="transmembrane region" description="Helical" evidence="1">
    <location>
        <begin position="156"/>
        <end position="176"/>
    </location>
</feature>
<evidence type="ECO:0000256" key="1">
    <source>
        <dbReference type="SAM" id="Phobius"/>
    </source>
</evidence>
<protein>
    <recommendedName>
        <fullName evidence="4">Glycosyltransferase RgtA/B/C/D-like domain-containing protein</fullName>
    </recommendedName>
</protein>
<reference evidence="2 3" key="1">
    <citation type="submission" date="2020-08" db="EMBL/GenBank/DDBJ databases">
        <title>Sequencing the genomes of 1000 actinobacteria strains.</title>
        <authorList>
            <person name="Klenk H.-P."/>
        </authorList>
    </citation>
    <scope>NUCLEOTIDE SEQUENCE [LARGE SCALE GENOMIC DNA]</scope>
    <source>
        <strain evidence="2 3">DSM 105369</strain>
    </source>
</reference>
<evidence type="ECO:0000313" key="2">
    <source>
        <dbReference type="EMBL" id="MBB2891358.1"/>
    </source>
</evidence>
<feature type="transmembrane region" description="Helical" evidence="1">
    <location>
        <begin position="196"/>
        <end position="216"/>
    </location>
</feature>
<keyword evidence="1" id="KW-1133">Transmembrane helix</keyword>
<organism evidence="2 3">
    <name type="scientific">Flexivirga oryzae</name>
    <dbReference type="NCBI Taxonomy" id="1794944"/>
    <lineage>
        <taxon>Bacteria</taxon>
        <taxon>Bacillati</taxon>
        <taxon>Actinomycetota</taxon>
        <taxon>Actinomycetes</taxon>
        <taxon>Micrococcales</taxon>
        <taxon>Dermacoccaceae</taxon>
        <taxon>Flexivirga</taxon>
    </lineage>
</organism>
<feature type="transmembrane region" description="Helical" evidence="1">
    <location>
        <begin position="88"/>
        <end position="121"/>
    </location>
</feature>
<comment type="caution">
    <text evidence="2">The sequence shown here is derived from an EMBL/GenBank/DDBJ whole genome shotgun (WGS) entry which is preliminary data.</text>
</comment>
<feature type="transmembrane region" description="Helical" evidence="1">
    <location>
        <begin position="12"/>
        <end position="33"/>
    </location>
</feature>
<feature type="transmembrane region" description="Helical" evidence="1">
    <location>
        <begin position="340"/>
        <end position="359"/>
    </location>
</feature>
<feature type="transmembrane region" description="Helical" evidence="1">
    <location>
        <begin position="237"/>
        <end position="258"/>
    </location>
</feature>
<dbReference type="RefSeq" id="WP_183319635.1">
    <property type="nucleotide sequence ID" value="NZ_JACHVQ010000001.1"/>
</dbReference>
<sequence length="565" mass="60048">MSVTVPQRVRSAMCHPVTGLLAIAVVPIVVAYVRAVGHGWAPEGDDAVIADRMRAVFSAHPPLMGQRSTSVLTQGAEVATHHLGPLEYYVAAAIAGIFGFSGAGILLSIAVGNMICAAGSIAIAFRLRALRTAVPTTIAVLLLEWSLGPEQLVRPLNVYVAALPMLLTLVCAWAWVDGDRSVLWVYGVAASFVAQANLAFVPFVVGLSVALGLLGISRRWRNVRMPGQSPARMQRHWLVTAGLLFAVWLPTLLELILYSPNNLQQLLAYRSRSAGAGTSWPHAAAYVLDRLSPVGFGRFHNTYQPAVSGVTVAAGAIGVLLLALGAFAGTHRPNTVGSRACGVAVITVPVEAWGLTHLTGFTVGYWLLPCLVIAAFACAAVLTRAIELIPRRRWSSVLRLVPPVARTTIAALLATSACALASTTASPPAWAAEDQARHASAVVLRFLRQHANPGVPVVVQGSGISSLSLNSAIGFQLDRRGYHAYYLLSWPIPEDTDPWHVDHAPPTHVTVIISQRSLGGTWSDQRPTGSSALDLGHNDDGAELRAWVTIPDLLARLPRTAPTGE</sequence>
<keyword evidence="1" id="KW-0472">Membrane</keyword>
<dbReference type="EMBL" id="JACHVQ010000001">
    <property type="protein sequence ID" value="MBB2891358.1"/>
    <property type="molecule type" value="Genomic_DNA"/>
</dbReference>
<gene>
    <name evidence="2" type="ORF">FHU39_001342</name>
</gene>
<evidence type="ECO:0008006" key="4">
    <source>
        <dbReference type="Google" id="ProtNLM"/>
    </source>
</evidence>
<name>A0A839N0X3_9MICO</name>
<proteinExistence type="predicted"/>
<keyword evidence="3" id="KW-1185">Reference proteome</keyword>
<accession>A0A839N0X3</accession>
<evidence type="ECO:0000313" key="3">
    <source>
        <dbReference type="Proteomes" id="UP000559182"/>
    </source>
</evidence>